<dbReference type="EMBL" id="CAJVPM010015663">
    <property type="protein sequence ID" value="CAG8609280.1"/>
    <property type="molecule type" value="Genomic_DNA"/>
</dbReference>
<feature type="non-terminal residue" evidence="1">
    <location>
        <position position="1"/>
    </location>
</feature>
<feature type="non-terminal residue" evidence="1">
    <location>
        <position position="95"/>
    </location>
</feature>
<comment type="caution">
    <text evidence="1">The sequence shown here is derived from an EMBL/GenBank/DDBJ whole genome shotgun (WGS) entry which is preliminary data.</text>
</comment>
<accession>A0ACA9MU19</accession>
<proteinExistence type="predicted"/>
<protein>
    <submittedName>
        <fullName evidence="1">11016_t:CDS:1</fullName>
    </submittedName>
</protein>
<evidence type="ECO:0000313" key="1">
    <source>
        <dbReference type="EMBL" id="CAG8609280.1"/>
    </source>
</evidence>
<dbReference type="Proteomes" id="UP000789860">
    <property type="component" value="Unassembled WGS sequence"/>
</dbReference>
<name>A0ACA9MU19_9GLOM</name>
<evidence type="ECO:0000313" key="2">
    <source>
        <dbReference type="Proteomes" id="UP000789860"/>
    </source>
</evidence>
<gene>
    <name evidence="1" type="ORF">SCALOS_LOCUS7224</name>
</gene>
<reference evidence="1" key="1">
    <citation type="submission" date="2021-06" db="EMBL/GenBank/DDBJ databases">
        <authorList>
            <person name="Kallberg Y."/>
            <person name="Tangrot J."/>
            <person name="Rosling A."/>
        </authorList>
    </citation>
    <scope>NUCLEOTIDE SEQUENCE</scope>
    <source>
        <strain evidence="1">AU212A</strain>
    </source>
</reference>
<organism evidence="1 2">
    <name type="scientific">Scutellospora calospora</name>
    <dbReference type="NCBI Taxonomy" id="85575"/>
    <lineage>
        <taxon>Eukaryota</taxon>
        <taxon>Fungi</taxon>
        <taxon>Fungi incertae sedis</taxon>
        <taxon>Mucoromycota</taxon>
        <taxon>Glomeromycotina</taxon>
        <taxon>Glomeromycetes</taxon>
        <taxon>Diversisporales</taxon>
        <taxon>Gigasporaceae</taxon>
        <taxon>Scutellospora</taxon>
    </lineage>
</organism>
<keyword evidence="2" id="KW-1185">Reference proteome</keyword>
<sequence>RDDREKEIKNFEKTVERLLNTITIDNERSNILREFGIVNNQLHIKKVELTWGIDAKSNFDSLKCDVHKLVLSNNYDEKLMWKEVYIVNGRINVIP</sequence>